<evidence type="ECO:0000259" key="1">
    <source>
        <dbReference type="Pfam" id="PF20150"/>
    </source>
</evidence>
<gene>
    <name evidence="2" type="ORF">BO70DRAFT_424888</name>
</gene>
<dbReference type="Pfam" id="PF20150">
    <property type="entry name" value="2EXR"/>
    <property type="match status" value="1"/>
</dbReference>
<dbReference type="GeneID" id="37069866"/>
<protein>
    <recommendedName>
        <fullName evidence="1">2EXR domain-containing protein</fullName>
    </recommendedName>
</protein>
<organism evidence="2 3">
    <name type="scientific">Aspergillus heteromorphus CBS 117.55</name>
    <dbReference type="NCBI Taxonomy" id="1448321"/>
    <lineage>
        <taxon>Eukaryota</taxon>
        <taxon>Fungi</taxon>
        <taxon>Dikarya</taxon>
        <taxon>Ascomycota</taxon>
        <taxon>Pezizomycotina</taxon>
        <taxon>Eurotiomycetes</taxon>
        <taxon>Eurotiomycetidae</taxon>
        <taxon>Eurotiales</taxon>
        <taxon>Aspergillaceae</taxon>
        <taxon>Aspergillus</taxon>
        <taxon>Aspergillus subgen. Circumdati</taxon>
    </lineage>
</organism>
<name>A0A317X5B9_9EURO</name>
<keyword evidence="3" id="KW-1185">Reference proteome</keyword>
<dbReference type="VEuPathDB" id="FungiDB:BO70DRAFT_424888"/>
<dbReference type="PANTHER" id="PTHR35910">
    <property type="entry name" value="2EXR DOMAIN-CONTAINING PROTEIN"/>
    <property type="match status" value="1"/>
</dbReference>
<evidence type="ECO:0000313" key="2">
    <source>
        <dbReference type="EMBL" id="PWY92138.1"/>
    </source>
</evidence>
<accession>A0A317X5B9</accession>
<dbReference type="RefSeq" id="XP_025403877.1">
    <property type="nucleotide sequence ID" value="XM_025547629.1"/>
</dbReference>
<dbReference type="AlphaFoldDB" id="A0A317X5B9"/>
<dbReference type="OrthoDB" id="3546385at2759"/>
<dbReference type="InterPro" id="IPR045518">
    <property type="entry name" value="2EXR"/>
</dbReference>
<reference evidence="2 3" key="1">
    <citation type="submission" date="2016-12" db="EMBL/GenBank/DDBJ databases">
        <title>The genomes of Aspergillus section Nigri reveals drivers in fungal speciation.</title>
        <authorList>
            <consortium name="DOE Joint Genome Institute"/>
            <person name="Vesth T.C."/>
            <person name="Nybo J."/>
            <person name="Theobald S."/>
            <person name="Brandl J."/>
            <person name="Frisvad J.C."/>
            <person name="Nielsen K.F."/>
            <person name="Lyhne E.K."/>
            <person name="Kogle M.E."/>
            <person name="Kuo A."/>
            <person name="Riley R."/>
            <person name="Clum A."/>
            <person name="Nolan M."/>
            <person name="Lipzen A."/>
            <person name="Salamov A."/>
            <person name="Henrissat B."/>
            <person name="Wiebenga A."/>
            <person name="De Vries R.P."/>
            <person name="Grigoriev I.V."/>
            <person name="Mortensen U.H."/>
            <person name="Andersen M.R."/>
            <person name="Baker S.E."/>
        </authorList>
    </citation>
    <scope>NUCLEOTIDE SEQUENCE [LARGE SCALE GENOMIC DNA]</scope>
    <source>
        <strain evidence="2 3">CBS 117.55</strain>
    </source>
</reference>
<sequence>MATPTEFTRFLELPAELRLMIWERVPQPTRIVGLLARFKRPYQGRGRPPIYPKMNYIIHPRTEAIFPPLHACQESRTVWLRRYYQPPRSTRIEVHDKSHTINFKTPFISYETDIFTIFDGFNTYHENTRFPVFSGLDTSRIEHIGIHNILNRAGHHLVRMPPLHELPSLRKVSMLFIKPMHNNNPQQPWGDDFPVDVQRMDFDVRAIGDEEILRHPIYGPNASLSETLHLSDIVGSVERYWALMRAWLWHVWAVGRVGDDKIYWSHVLSLEFVRYSLGKRADCPLELTGWNNWKRHEREEMLAWEPPFEIDCRLLTVKD</sequence>
<evidence type="ECO:0000313" key="3">
    <source>
        <dbReference type="Proteomes" id="UP000247233"/>
    </source>
</evidence>
<feature type="domain" description="2EXR" evidence="1">
    <location>
        <begin position="7"/>
        <end position="104"/>
    </location>
</feature>
<comment type="caution">
    <text evidence="2">The sequence shown here is derived from an EMBL/GenBank/DDBJ whole genome shotgun (WGS) entry which is preliminary data.</text>
</comment>
<dbReference type="EMBL" id="MSFL01000001">
    <property type="protein sequence ID" value="PWY92138.1"/>
    <property type="molecule type" value="Genomic_DNA"/>
</dbReference>
<dbReference type="PANTHER" id="PTHR35910:SF1">
    <property type="entry name" value="2EXR DOMAIN-CONTAINING PROTEIN"/>
    <property type="match status" value="1"/>
</dbReference>
<proteinExistence type="predicted"/>
<dbReference type="Proteomes" id="UP000247233">
    <property type="component" value="Unassembled WGS sequence"/>
</dbReference>